<feature type="compositionally biased region" description="Basic and acidic residues" evidence="2">
    <location>
        <begin position="387"/>
        <end position="416"/>
    </location>
</feature>
<dbReference type="PROSITE" id="PS50011">
    <property type="entry name" value="PROTEIN_KINASE_DOM"/>
    <property type="match status" value="1"/>
</dbReference>
<feature type="region of interest" description="Disordered" evidence="2">
    <location>
        <begin position="259"/>
        <end position="422"/>
    </location>
</feature>
<feature type="compositionally biased region" description="Basic and acidic residues" evidence="2">
    <location>
        <begin position="259"/>
        <end position="286"/>
    </location>
</feature>
<dbReference type="InterPro" id="IPR011009">
    <property type="entry name" value="Kinase-like_dom_sf"/>
</dbReference>
<feature type="compositionally biased region" description="Low complexity" evidence="2">
    <location>
        <begin position="527"/>
        <end position="544"/>
    </location>
</feature>
<dbReference type="SUPFAM" id="SSF56112">
    <property type="entry name" value="Protein kinase-like (PK-like)"/>
    <property type="match status" value="1"/>
</dbReference>
<feature type="compositionally biased region" description="Basic and acidic residues" evidence="2">
    <location>
        <begin position="788"/>
        <end position="807"/>
    </location>
</feature>
<feature type="coiled-coil region" evidence="1">
    <location>
        <begin position="562"/>
        <end position="589"/>
    </location>
</feature>
<feature type="region of interest" description="Disordered" evidence="2">
    <location>
        <begin position="788"/>
        <end position="841"/>
    </location>
</feature>
<keyword evidence="1" id="KW-0175">Coiled coil</keyword>
<feature type="compositionally biased region" description="Gly residues" evidence="2">
    <location>
        <begin position="818"/>
        <end position="832"/>
    </location>
</feature>
<feature type="region of interest" description="Disordered" evidence="2">
    <location>
        <begin position="218"/>
        <end position="246"/>
    </location>
</feature>
<reference evidence="4" key="1">
    <citation type="submission" date="2014-11" db="EMBL/GenBank/DDBJ databases">
        <authorList>
            <person name="Otto D Thomas"/>
            <person name="Naeem Raeece"/>
        </authorList>
    </citation>
    <scope>NUCLEOTIDE SEQUENCE</scope>
</reference>
<evidence type="ECO:0000256" key="2">
    <source>
        <dbReference type="SAM" id="MobiDB-lite"/>
    </source>
</evidence>
<dbReference type="InterPro" id="IPR000719">
    <property type="entry name" value="Prot_kinase_dom"/>
</dbReference>
<evidence type="ECO:0000313" key="4">
    <source>
        <dbReference type="EMBL" id="CEM31026.1"/>
    </source>
</evidence>
<name>A0A0G4GLN5_9ALVE</name>
<feature type="coiled-coil region" evidence="1">
    <location>
        <begin position="633"/>
        <end position="664"/>
    </location>
</feature>
<dbReference type="AlphaFoldDB" id="A0A0G4GLN5"/>
<dbReference type="GO" id="GO:0045098">
    <property type="term" value="C:type III intermediate filament"/>
    <property type="evidence" value="ECO:0007669"/>
    <property type="project" value="TreeGrafter"/>
</dbReference>
<dbReference type="PANTHER" id="PTHR34707">
    <property type="entry name" value="VIMENTIN-TYPE INTERMEDIATE FILAMENT-ASSOCIATED COILED-COIL PROTEIN"/>
    <property type="match status" value="1"/>
</dbReference>
<evidence type="ECO:0000259" key="3">
    <source>
        <dbReference type="PROSITE" id="PS50011"/>
    </source>
</evidence>
<feature type="region of interest" description="Disordered" evidence="2">
    <location>
        <begin position="522"/>
        <end position="560"/>
    </location>
</feature>
<dbReference type="PANTHER" id="PTHR34707:SF1">
    <property type="entry name" value="VIMENTIN-TYPE INTERMEDIATE FILAMENT-ASSOCIATED COILED-COIL PROTEIN"/>
    <property type="match status" value="1"/>
</dbReference>
<feature type="region of interest" description="Disordered" evidence="2">
    <location>
        <begin position="710"/>
        <end position="731"/>
    </location>
</feature>
<dbReference type="GO" id="GO:0005524">
    <property type="term" value="F:ATP binding"/>
    <property type="evidence" value="ECO:0007669"/>
    <property type="project" value="InterPro"/>
</dbReference>
<feature type="coiled-coil region" evidence="1">
    <location>
        <begin position="56"/>
        <end position="113"/>
    </location>
</feature>
<dbReference type="VEuPathDB" id="CryptoDB:Cvel_22443"/>
<evidence type="ECO:0000256" key="1">
    <source>
        <dbReference type="SAM" id="Coils"/>
    </source>
</evidence>
<proteinExistence type="predicted"/>
<feature type="domain" description="Protein kinase" evidence="3">
    <location>
        <begin position="876"/>
        <end position="1131"/>
    </location>
</feature>
<accession>A0A0G4GLN5</accession>
<organism evidence="4">
    <name type="scientific">Chromera velia CCMP2878</name>
    <dbReference type="NCBI Taxonomy" id="1169474"/>
    <lineage>
        <taxon>Eukaryota</taxon>
        <taxon>Sar</taxon>
        <taxon>Alveolata</taxon>
        <taxon>Colpodellida</taxon>
        <taxon>Chromeraceae</taxon>
        <taxon>Chromera</taxon>
    </lineage>
</organism>
<dbReference type="GO" id="GO:0004672">
    <property type="term" value="F:protein kinase activity"/>
    <property type="evidence" value="ECO:0007669"/>
    <property type="project" value="InterPro"/>
</dbReference>
<feature type="compositionally biased region" description="Low complexity" evidence="2">
    <location>
        <begin position="338"/>
        <end position="357"/>
    </location>
</feature>
<gene>
    <name evidence="4" type="ORF">Cvel_22443</name>
</gene>
<sequence length="1131" mass="124170">MSHSVFRSGLDGGSLDLDRRRREANLRARLNALLERITGFLPEVEQGLATARETCLADAVHEWKKLQKEREELQKAKEVEKATLEIRRLNGTIQQLERDNQRLTQKIQSAEQGKQQREAHDSILVKEIHKIREEYNQKFSELVESFRTTLELPLDAASALQSAESSTMGGGDGAAAAAAANAGAGGQVQRSRVTVDVLREKMREAADLRVELDRLNEEASRKDEEVRKAETEAEEERKETEKLKGEKILLEGKVKRLEESLQYERDRVETAKANENKARSQADRLRSRLAGRLGGEAEERAEGEDEDMEGQGGAAGEKRKAPSSPLVPREGAEGGIEGLSSSSSSSSAGASAAGGQAKRARGPGGSGESEKNGNGGADPSSSSGEVEELRRQLEAATKEAKDFREKAGHWKRESDRQGGLLAAKEGQLLSITSQFGEWKRSVEGLGVESPQQLKEAAADLQRLRQQAGEGQQWSLGGMEGYDTVELSSDPLKARLMIAELRREVAVAKKENKRLQRDMATLEHKLSARPASSASQSSDQAGDSSLKILRPPGENPHLRLLKERSEMAEKKRLREEISNLQKQLAELHRIVVKHLDPSAPPLDPSLVSRVHGRTEGAEEALGPRAESLLSSELIRRLEDQLAGKEKELEEAHQGAKDKLKEALKVVEQVLGWRIIRQDSGEGRARWKLVPEGADLEGGDYFMVTYTNTSPPHTAAEVHGRGVSGGRDGVSEEEDGDAAREEFDFGAPEGSFYDALENEKTLMYLLTSLYSVPAFCGYFTYSRTIKKEKAGERECMGGERDGEGDDQRGGNDPTRNVRGGPAGGRGGLGGGSLAVGGRPQASPSGEFNMKAGCFWETVEPGEGDEATDPAGQRCERGLKILKDLGDGAFGETHLAVNTTGIAKTRDRKTGKLSHLPAGKQYVMKDFGQQGAEIVGEFEDEACIQQFLFEKTKVPPQVFASWRCGEKGYVLMEQMGKSLEEFESRILFRSLWDSLTFPDGTKMSKEEAKKEITIAALGSLEAMAAVGCLHQDSHSANIMFDPSGRLRFVDFGLAQCENPALRSGSSLRQSVTDQAWCSSYSEDVLEKQKKAPFGTYMKLPVWEKPLSFWKLRNKEGSLMDWLQGKFEFGNLGMD</sequence>
<protein>
    <recommendedName>
        <fullName evidence="3">Protein kinase domain-containing protein</fullName>
    </recommendedName>
</protein>
<dbReference type="EMBL" id="CDMZ01001332">
    <property type="protein sequence ID" value="CEM31026.1"/>
    <property type="molecule type" value="Genomic_DNA"/>
</dbReference>
<dbReference type="Gene3D" id="1.10.510.10">
    <property type="entry name" value="Transferase(Phosphotransferase) domain 1"/>
    <property type="match status" value="1"/>
</dbReference>